<dbReference type="PROSITE" id="PS50994">
    <property type="entry name" value="INTEGRASE"/>
    <property type="match status" value="1"/>
</dbReference>
<proteinExistence type="predicted"/>
<feature type="domain" description="Integrase catalytic" evidence="2">
    <location>
        <begin position="100"/>
        <end position="265"/>
    </location>
</feature>
<comment type="function">
    <text evidence="1">Involved in the transposition of the insertion sequence.</text>
</comment>
<dbReference type="PANTHER" id="PTHR46889:SF4">
    <property type="entry name" value="TRANSPOSASE INSO FOR INSERTION SEQUENCE ELEMENT IS911B-RELATED"/>
    <property type="match status" value="1"/>
</dbReference>
<dbReference type="InterPro" id="IPR012337">
    <property type="entry name" value="RNaseH-like_sf"/>
</dbReference>
<dbReference type="EMBL" id="AUBJ02000001">
    <property type="protein sequence ID" value="MCP2330253.1"/>
    <property type="molecule type" value="Genomic_DNA"/>
</dbReference>
<evidence type="ECO:0000259" key="2">
    <source>
        <dbReference type="PROSITE" id="PS50994"/>
    </source>
</evidence>
<dbReference type="InterPro" id="IPR050900">
    <property type="entry name" value="Transposase_IS3/IS150/IS904"/>
</dbReference>
<protein>
    <submittedName>
        <fullName evidence="4">Transposase InsO</fullName>
    </submittedName>
</protein>
<dbReference type="EMBL" id="AUBJ02000001">
    <property type="protein sequence ID" value="MCP2330931.1"/>
    <property type="molecule type" value="Genomic_DNA"/>
</dbReference>
<dbReference type="Pfam" id="PF13333">
    <property type="entry name" value="rve_2"/>
    <property type="match status" value="1"/>
</dbReference>
<evidence type="ECO:0000313" key="4">
    <source>
        <dbReference type="EMBL" id="MCP2330931.1"/>
    </source>
</evidence>
<dbReference type="InterPro" id="IPR025948">
    <property type="entry name" value="HTH-like_dom"/>
</dbReference>
<name>A0ABT1JFL1_ACTCY</name>
<reference evidence="4 5" key="2">
    <citation type="submission" date="2022-06" db="EMBL/GenBank/DDBJ databases">
        <title>Genomic Encyclopedia of Type Strains, Phase I: the one thousand microbial genomes (KMG-I) project.</title>
        <authorList>
            <person name="Kyrpides N."/>
        </authorList>
    </citation>
    <scope>NUCLEOTIDE SEQUENCE [LARGE SCALE GENOMIC DNA]</scope>
    <source>
        <strain evidence="4 5">DSM 43889</strain>
    </source>
</reference>
<comment type="caution">
    <text evidence="4">The sequence shown here is derived from an EMBL/GenBank/DDBJ whole genome shotgun (WGS) entry which is preliminary data.</text>
</comment>
<dbReference type="Pfam" id="PF13276">
    <property type="entry name" value="HTH_21"/>
    <property type="match status" value="1"/>
</dbReference>
<evidence type="ECO:0000313" key="5">
    <source>
        <dbReference type="Proteomes" id="UP000791080"/>
    </source>
</evidence>
<dbReference type="Proteomes" id="UP000791080">
    <property type="component" value="Unassembled WGS sequence"/>
</dbReference>
<dbReference type="Pfam" id="PF00665">
    <property type="entry name" value="rve"/>
    <property type="match status" value="1"/>
</dbReference>
<dbReference type="InterPro" id="IPR048020">
    <property type="entry name" value="Transpos_IS3"/>
</dbReference>
<evidence type="ECO:0000313" key="3">
    <source>
        <dbReference type="EMBL" id="MCP2330253.1"/>
    </source>
</evidence>
<dbReference type="PANTHER" id="PTHR46889">
    <property type="entry name" value="TRANSPOSASE INSF FOR INSERTION SEQUENCE IS3B-RELATED"/>
    <property type="match status" value="1"/>
</dbReference>
<accession>A0ABT1JFL1</accession>
<gene>
    <name evidence="3" type="ORF">G443_000523</name>
    <name evidence="4" type="ORF">G443_001201</name>
</gene>
<dbReference type="InterPro" id="IPR036397">
    <property type="entry name" value="RNaseH_sf"/>
</dbReference>
<dbReference type="InterPro" id="IPR001584">
    <property type="entry name" value="Integrase_cat-core"/>
</dbReference>
<reference evidence="4 5" key="1">
    <citation type="submission" date="2013-07" db="EMBL/GenBank/DDBJ databases">
        <authorList>
            <consortium name="DOE Joint Genome Institute"/>
            <person name="Reeve W."/>
            <person name="Huntemann M."/>
            <person name="Han J."/>
            <person name="Chen A."/>
            <person name="Kyrpides N."/>
            <person name="Mavromatis K."/>
            <person name="Markowitz V."/>
            <person name="Palaniappan K."/>
            <person name="Ivanova N."/>
            <person name="Schaumberg A."/>
            <person name="Pati A."/>
            <person name="Liolios K."/>
            <person name="Nordberg H.P."/>
            <person name="Cantor M.N."/>
            <person name="Hua S.X."/>
            <person name="Woyke T."/>
        </authorList>
    </citation>
    <scope>NUCLEOTIDE SEQUENCE [LARGE SCALE GENOMIC DNA]</scope>
    <source>
        <strain evidence="4 5">DSM 43889</strain>
    </source>
</reference>
<dbReference type="NCBIfam" id="NF033516">
    <property type="entry name" value="transpos_IS3"/>
    <property type="match status" value="1"/>
</dbReference>
<sequence>MSTYYAIRNRRTNPSARHRRDRELVAVIRRIWEDSHRLYGARKVWAALHRQGVTVGRCTVERLMRSEAMTGLVTRSRRPRSMLPGQVEGQPGDLVERVFRAPRPNRLWVTDLTYVRLGESRFVYSALVVDAFSRAIVGWQVSDTADTSLALDALDMALWARRSRLSPGLVAHSDRGVQYTALRYSQRLSRSGIARSVGRRGDSYDNALAESVNALYKKELIYRKGPWKGVADVRAATAEWIHWYNHHRLHSWCGNRPPLEYEERHWRQATAV</sequence>
<dbReference type="Gene3D" id="3.30.420.10">
    <property type="entry name" value="Ribonuclease H-like superfamily/Ribonuclease H"/>
    <property type="match status" value="1"/>
</dbReference>
<keyword evidence="5" id="KW-1185">Reference proteome</keyword>
<dbReference type="SUPFAM" id="SSF53098">
    <property type="entry name" value="Ribonuclease H-like"/>
    <property type="match status" value="1"/>
</dbReference>
<organism evidence="4 5">
    <name type="scientific">Actinoalloteichus caeruleus DSM 43889</name>
    <dbReference type="NCBI Taxonomy" id="1120930"/>
    <lineage>
        <taxon>Bacteria</taxon>
        <taxon>Bacillati</taxon>
        <taxon>Actinomycetota</taxon>
        <taxon>Actinomycetes</taxon>
        <taxon>Pseudonocardiales</taxon>
        <taxon>Pseudonocardiaceae</taxon>
        <taxon>Actinoalloteichus</taxon>
        <taxon>Actinoalloteichus cyanogriseus</taxon>
    </lineage>
</organism>
<evidence type="ECO:0000256" key="1">
    <source>
        <dbReference type="ARBA" id="ARBA00002286"/>
    </source>
</evidence>